<feature type="transmembrane region" description="Helical" evidence="8">
    <location>
        <begin position="421"/>
        <end position="446"/>
    </location>
</feature>
<evidence type="ECO:0000256" key="8">
    <source>
        <dbReference type="RuleBase" id="RU280814"/>
    </source>
</evidence>
<feature type="transmembrane region" description="Helical" evidence="8">
    <location>
        <begin position="515"/>
        <end position="532"/>
    </location>
</feature>
<gene>
    <name evidence="11" type="primary">Ano5</name>
    <name evidence="11" type="ORF">FREGRA_R00789</name>
</gene>
<keyword evidence="5 8" id="KW-1133">Transmembrane helix</keyword>
<dbReference type="InterPro" id="IPR007632">
    <property type="entry name" value="Anoctamin"/>
</dbReference>
<keyword evidence="6 8" id="KW-0472">Membrane</keyword>
<dbReference type="PANTHER" id="PTHR12308:SF23">
    <property type="entry name" value="ANOCTAMIN-5"/>
    <property type="match status" value="1"/>
</dbReference>
<feature type="transmembrane region" description="Helical" evidence="8">
    <location>
        <begin position="258"/>
        <end position="285"/>
    </location>
</feature>
<keyword evidence="4 8" id="KW-0812">Transmembrane</keyword>
<keyword evidence="12" id="KW-1185">Reference proteome</keyword>
<organism evidence="11 12">
    <name type="scientific">Fregetta grallaria</name>
    <name type="common">White-bellied storm-petrel</name>
    <name type="synonym">Procellaria grallaria</name>
    <dbReference type="NCBI Taxonomy" id="79628"/>
    <lineage>
        <taxon>Eukaryota</taxon>
        <taxon>Metazoa</taxon>
        <taxon>Chordata</taxon>
        <taxon>Craniata</taxon>
        <taxon>Vertebrata</taxon>
        <taxon>Euteleostomi</taxon>
        <taxon>Archelosauria</taxon>
        <taxon>Archosauria</taxon>
        <taxon>Dinosauria</taxon>
        <taxon>Saurischia</taxon>
        <taxon>Theropoda</taxon>
        <taxon>Coelurosauria</taxon>
        <taxon>Aves</taxon>
        <taxon>Neognathae</taxon>
        <taxon>Neoaves</taxon>
        <taxon>Aequornithes</taxon>
        <taxon>Procellariiformes</taxon>
        <taxon>Hydrobatidae</taxon>
        <taxon>Fregetta</taxon>
    </lineage>
</organism>
<dbReference type="GO" id="GO:0046983">
    <property type="term" value="F:protein dimerization activity"/>
    <property type="evidence" value="ECO:0007669"/>
    <property type="project" value="InterPro"/>
</dbReference>
<evidence type="ECO:0000256" key="2">
    <source>
        <dbReference type="ARBA" id="ARBA00009671"/>
    </source>
</evidence>
<feature type="domain" description="Anoctamin transmembrane" evidence="9">
    <location>
        <begin position="247"/>
        <end position="824"/>
    </location>
</feature>
<dbReference type="EMBL" id="VZZT01000450">
    <property type="protein sequence ID" value="NXW03038.1"/>
    <property type="molecule type" value="Genomic_DNA"/>
</dbReference>
<feature type="non-terminal residue" evidence="11">
    <location>
        <position position="1"/>
    </location>
</feature>
<feature type="transmembrane region" description="Helical" evidence="8">
    <location>
        <begin position="632"/>
        <end position="653"/>
    </location>
</feature>
<evidence type="ECO:0000256" key="1">
    <source>
        <dbReference type="ARBA" id="ARBA00004651"/>
    </source>
</evidence>
<evidence type="ECO:0000313" key="12">
    <source>
        <dbReference type="Proteomes" id="UP000563060"/>
    </source>
</evidence>
<protein>
    <recommendedName>
        <fullName evidence="8">Anoctamin</fullName>
    </recommendedName>
</protein>
<dbReference type="InterPro" id="IPR049452">
    <property type="entry name" value="Anoctamin_TM"/>
</dbReference>
<dbReference type="Pfam" id="PF16178">
    <property type="entry name" value="Anoct_dimer"/>
    <property type="match status" value="1"/>
</dbReference>
<accession>A0A7L3YRE7</accession>
<evidence type="ECO:0000256" key="7">
    <source>
        <dbReference type="ARBA" id="ARBA00023180"/>
    </source>
</evidence>
<evidence type="ECO:0000256" key="4">
    <source>
        <dbReference type="ARBA" id="ARBA00022692"/>
    </source>
</evidence>
<dbReference type="PANTHER" id="PTHR12308">
    <property type="entry name" value="ANOCTAMIN"/>
    <property type="match status" value="1"/>
</dbReference>
<dbReference type="Pfam" id="PF04547">
    <property type="entry name" value="Anoctamin"/>
    <property type="match status" value="1"/>
</dbReference>
<dbReference type="GO" id="GO:0005886">
    <property type="term" value="C:plasma membrane"/>
    <property type="evidence" value="ECO:0007669"/>
    <property type="project" value="UniProtKB-SubCell"/>
</dbReference>
<feature type="transmembrane region" description="Helical" evidence="8">
    <location>
        <begin position="781"/>
        <end position="810"/>
    </location>
</feature>
<dbReference type="GO" id="GO:0005254">
    <property type="term" value="F:chloride channel activity"/>
    <property type="evidence" value="ECO:0007669"/>
    <property type="project" value="TreeGrafter"/>
</dbReference>
<name>A0A7L3YRE7_FREGA</name>
<evidence type="ECO:0000256" key="6">
    <source>
        <dbReference type="ARBA" id="ARBA00023136"/>
    </source>
</evidence>
<feature type="domain" description="Anoctamin dimerisation" evidence="10">
    <location>
        <begin position="28"/>
        <end position="244"/>
    </location>
</feature>
<sequence>RQSGRRYNLFLKRRLRIDKRHQSKDSIFFRDGVRRIDFVLSYVDDLNKEWEKKLVSFCLFEFSLMSDLSDLTFLGQESEDGKICFVKIHAPWEVLITYAEVLNIKVPIKENDIPSMVENPLDCMLAPLRLPEKVMHPEPDYFTAPFSKEKQELYLINDESTFFSPSTRNRIVNYILTRCPYGTEEGKKKFGIKRLLNNGTYSAAYPLHDCQYWKKANDPNCDNERYTLYMEWARFLRFYKEQPLDLIRKYYGEKIGIYFAWLGFYTEMLFLAAVVGLICFLYGLFTMDENMSSKEICDPAIGGETIMCPLCDRECEYWRLNTTCASSEYSHLFDNVATLFFAIFMGIWVTLFLEFWKRRQARLKYEWDLVDFEEEQQQLQLRPEYEAKCTQKKKNPVTQEMEPYLPITSQAVRFCVSGTTVLFWVSLIIASMIAVIVYRLAVYAAFASLMENTQTLQPISGLLTPQLATSVTASCLNFVIIMILNFLYERIAIWITDMEIPRTHMEYENRLTMKMFLFQFVNYYSSCFYVAFFKGKFVGYPGAYTYMFNRWRNEECDPAGCLIELTTQLTIVMAGKQIWGNIQEAIVPWICNWWGRRKARSNPENLYSRWEQDHDLQTFGALGLFYEYLEMVIQFGFITLFVASFPLAPLLALMNNILEIRVDSWKLTTQYRRPVAAKAHSIGVWQEILNGMAILSVVTNAFIVAFTSDMIPRLVYYYAYSENEDSPMSGYINNSLSVFQISDFPDRNKPKLNPENFVICRYRDYRYPPDHERRYLHTMQFWHILAAKLAFIIIMEHVVFIVKFFVAWMIPDVPADVKAKIKREKYLTQKILHEYELEKLKERLCQGDKRATQKEFIATEGRMELSRAM</sequence>
<feature type="non-terminal residue" evidence="11">
    <location>
        <position position="869"/>
    </location>
</feature>
<proteinExistence type="inferred from homology"/>
<dbReference type="InterPro" id="IPR032394">
    <property type="entry name" value="Anoct_dimer"/>
</dbReference>
<dbReference type="AlphaFoldDB" id="A0A7L3YRE7"/>
<evidence type="ECO:0000259" key="10">
    <source>
        <dbReference type="Pfam" id="PF16178"/>
    </source>
</evidence>
<keyword evidence="3" id="KW-1003">Cell membrane</keyword>
<evidence type="ECO:0000256" key="3">
    <source>
        <dbReference type="ARBA" id="ARBA00022475"/>
    </source>
</evidence>
<reference evidence="11 12" key="1">
    <citation type="submission" date="2019-09" db="EMBL/GenBank/DDBJ databases">
        <title>Bird 10,000 Genomes (B10K) Project - Family phase.</title>
        <authorList>
            <person name="Zhang G."/>
        </authorList>
    </citation>
    <scope>NUCLEOTIDE SEQUENCE [LARGE SCALE GENOMIC DNA]</scope>
    <source>
        <strain evidence="11">B10K-DU-006-09</strain>
        <tissue evidence="11">Muscle</tissue>
    </source>
</reference>
<comment type="caution">
    <text evidence="11">The sequence shown here is derived from an EMBL/GenBank/DDBJ whole genome shotgun (WGS) entry which is preliminary data.</text>
</comment>
<keyword evidence="7" id="KW-0325">Glycoprotein</keyword>
<evidence type="ECO:0000256" key="5">
    <source>
        <dbReference type="ARBA" id="ARBA00022989"/>
    </source>
</evidence>
<dbReference type="Proteomes" id="UP000563060">
    <property type="component" value="Unassembled WGS sequence"/>
</dbReference>
<evidence type="ECO:0000259" key="9">
    <source>
        <dbReference type="Pfam" id="PF04547"/>
    </source>
</evidence>
<feature type="transmembrane region" description="Helical" evidence="8">
    <location>
        <begin position="688"/>
        <end position="708"/>
    </location>
</feature>
<feature type="transmembrane region" description="Helical" evidence="8">
    <location>
        <begin position="336"/>
        <end position="356"/>
    </location>
</feature>
<comment type="similarity">
    <text evidence="2 8">Belongs to the anoctamin family.</text>
</comment>
<evidence type="ECO:0000313" key="11">
    <source>
        <dbReference type="EMBL" id="NXW03038.1"/>
    </source>
</evidence>
<feature type="transmembrane region" description="Helical" evidence="8">
    <location>
        <begin position="466"/>
        <end position="488"/>
    </location>
</feature>
<comment type="subcellular location">
    <subcellularLocation>
        <location evidence="1">Cell membrane</location>
        <topology evidence="1">Multi-pass membrane protein</topology>
    </subcellularLocation>
    <subcellularLocation>
        <location evidence="8">Membrane</location>
        <topology evidence="8">Multi-pass membrane protein</topology>
    </subcellularLocation>
</comment>